<accession>A0ABZ2NVU1</accession>
<feature type="region of interest" description="Disordered" evidence="1">
    <location>
        <begin position="364"/>
        <end position="386"/>
    </location>
</feature>
<organism evidence="2 3">
    <name type="scientific">Bradyrhizobium septentrionale</name>
    <dbReference type="NCBI Taxonomy" id="1404411"/>
    <lineage>
        <taxon>Bacteria</taxon>
        <taxon>Pseudomonadati</taxon>
        <taxon>Pseudomonadota</taxon>
        <taxon>Alphaproteobacteria</taxon>
        <taxon>Hyphomicrobiales</taxon>
        <taxon>Nitrobacteraceae</taxon>
        <taxon>Bradyrhizobium</taxon>
    </lineage>
</organism>
<feature type="compositionally biased region" description="Low complexity" evidence="1">
    <location>
        <begin position="504"/>
        <end position="517"/>
    </location>
</feature>
<gene>
    <name evidence="2" type="ORF">WDK88_35515</name>
</gene>
<reference evidence="2" key="2">
    <citation type="submission" date="2024-03" db="EMBL/GenBank/DDBJ databases">
        <authorList>
            <person name="Bromfield E.S.P."/>
            <person name="Cloutier S."/>
        </authorList>
    </citation>
    <scope>NUCLEOTIDE SEQUENCE</scope>
    <source>
        <strain evidence="2">5S5</strain>
    </source>
</reference>
<feature type="compositionally biased region" description="Low complexity" evidence="1">
    <location>
        <begin position="228"/>
        <end position="256"/>
    </location>
</feature>
<evidence type="ECO:0008006" key="4">
    <source>
        <dbReference type="Google" id="ProtNLM"/>
    </source>
</evidence>
<dbReference type="Proteomes" id="UP001432046">
    <property type="component" value="Chromosome"/>
</dbReference>
<sequence length="597" mass="61141">MALTDVIYQNTPGNSEGFPLGVPTSYSWYGGSTGHTGSTPPSNFTSVTGWGQVYPKSGATNDSNPANVQIADFQTWVHLKGGGWVLVQDQATDPIAGAQFLADFSGNTNSAWGVTRQADGSAMGAAPLNGYNDHFWPGSRGSYTAGTVDGVYVQANMRTTDPNEHLVADLGADWWLNPTAPYVDGFSNNPGAGMSDWVELTTSYQTLYFTSMTSAQLQADLPPPLRGTSAPTTPTQPTTPTSPTTPTTPNVAPSVTQASASPGTGTEHVGDVVTLTLTFSEAVTVGGAPTLSLNDGAKATYAGGSGTNTLTFRTTVASTDTSTSALAITGVSLANGATIKDSGGLAANLAGAVKTFSGLQISTAPTAPTMPTQPTTPTTPTTPSTPTVTAPVLSVADNSLWVAGRGGQVDLGTKVWTNDPNDRVSLNIRGLPRYETITTGDGTRFRGDNITLSSAQVESGLTLTSYYRGNAHPVANLTLTASGTDPVTGAVTKAASQTITVTDPRPSSSSPSAQSLASQSFAQLLGSDTSTLASTAPQTTNSAWQDTAKASHASQSFALLNQFMAGSSGRVDSGQIVAALSSGTGWTQNSLLTKPQG</sequence>
<dbReference type="RefSeq" id="WP_224496961.1">
    <property type="nucleotide sequence ID" value="NZ_CP088285.1"/>
</dbReference>
<feature type="region of interest" description="Disordered" evidence="1">
    <location>
        <begin position="220"/>
        <end position="267"/>
    </location>
</feature>
<evidence type="ECO:0000256" key="1">
    <source>
        <dbReference type="SAM" id="MobiDB-lite"/>
    </source>
</evidence>
<evidence type="ECO:0000313" key="2">
    <source>
        <dbReference type="EMBL" id="WXC78639.1"/>
    </source>
</evidence>
<proteinExistence type="predicted"/>
<reference evidence="2" key="1">
    <citation type="journal article" date="2021" name="Int. J. Syst. Evol. Microbiol.">
        <title>Bradyrhizobium septentrionale sp. nov. (sv. septentrionale) and Bradyrhizobium quebecense sp. nov. (sv. septentrionale) associated with legumes native to Canada possess rearranged symbiosis genes and numerous insertion sequences.</title>
        <authorList>
            <person name="Bromfield E.S.P."/>
            <person name="Cloutier S."/>
        </authorList>
    </citation>
    <scope>NUCLEOTIDE SEQUENCE</scope>
    <source>
        <strain evidence="2">5S5</strain>
    </source>
</reference>
<protein>
    <recommendedName>
        <fullName evidence="4">Bacterial Ig-like domain-containing protein</fullName>
    </recommendedName>
</protein>
<feature type="region of interest" description="Disordered" evidence="1">
    <location>
        <begin position="497"/>
        <end position="517"/>
    </location>
</feature>
<evidence type="ECO:0000313" key="3">
    <source>
        <dbReference type="Proteomes" id="UP001432046"/>
    </source>
</evidence>
<name>A0ABZ2NVU1_9BRAD</name>
<dbReference type="EMBL" id="CP147711">
    <property type="protein sequence ID" value="WXC78639.1"/>
    <property type="molecule type" value="Genomic_DNA"/>
</dbReference>
<keyword evidence="3" id="KW-1185">Reference proteome</keyword>